<comment type="similarity">
    <text evidence="1">Belongs to the protein disulfide isomerase family.</text>
</comment>
<dbReference type="Gene3D" id="3.40.30.10">
    <property type="entry name" value="Glutaredoxin"/>
    <property type="match status" value="2"/>
</dbReference>
<name>A0A2P4SK03_BAMTH</name>
<dbReference type="CDD" id="cd02982">
    <property type="entry name" value="PDI_b'_family"/>
    <property type="match status" value="1"/>
</dbReference>
<feature type="non-terminal residue" evidence="3">
    <location>
        <position position="224"/>
    </location>
</feature>
<dbReference type="GO" id="GO:0005783">
    <property type="term" value="C:endoplasmic reticulum"/>
    <property type="evidence" value="ECO:0007669"/>
    <property type="project" value="TreeGrafter"/>
</dbReference>
<reference evidence="3 4" key="1">
    <citation type="submission" date="2018-01" db="EMBL/GenBank/DDBJ databases">
        <title>Comparison of the Chinese Bamboo Partridge and Red Junglefowl genome sequences highlights the importance of demography in genome evolution.</title>
        <authorList>
            <person name="Tiley G.P."/>
            <person name="Kimball R.T."/>
            <person name="Braun E.L."/>
            <person name="Burleigh J.G."/>
        </authorList>
    </citation>
    <scope>NUCLEOTIDE SEQUENCE [LARGE SCALE GENOMIC DNA]</scope>
    <source>
        <strain evidence="3">RTK389</strain>
        <tissue evidence="3">Blood</tissue>
    </source>
</reference>
<evidence type="ECO:0000259" key="2">
    <source>
        <dbReference type="Pfam" id="PF00085"/>
    </source>
</evidence>
<protein>
    <recommendedName>
        <fullName evidence="2">Thioredoxin domain-containing protein</fullName>
    </recommendedName>
</protein>
<dbReference type="InterPro" id="IPR036249">
    <property type="entry name" value="Thioredoxin-like_sf"/>
</dbReference>
<dbReference type="CDD" id="cd02995">
    <property type="entry name" value="PDI_a_PDI_a'_C"/>
    <property type="match status" value="1"/>
</dbReference>
<dbReference type="PANTHER" id="PTHR18929:SF58">
    <property type="entry name" value="PROTEIN DISULFIDE-ISOMERASE-LIKE PROTEIN OF THE TESTIS"/>
    <property type="match status" value="1"/>
</dbReference>
<evidence type="ECO:0000313" key="4">
    <source>
        <dbReference type="Proteomes" id="UP000237246"/>
    </source>
</evidence>
<dbReference type="Pfam" id="PF13848">
    <property type="entry name" value="Thioredoxin_6"/>
    <property type="match status" value="1"/>
</dbReference>
<evidence type="ECO:0000313" key="3">
    <source>
        <dbReference type="EMBL" id="POI24447.1"/>
    </source>
</evidence>
<dbReference type="Pfam" id="PF00085">
    <property type="entry name" value="Thioredoxin"/>
    <property type="match status" value="1"/>
</dbReference>
<accession>A0A2P4SK03</accession>
<dbReference type="AlphaFoldDB" id="A0A2P4SK03"/>
<dbReference type="PANTHER" id="PTHR18929">
    <property type="entry name" value="PROTEIN DISULFIDE ISOMERASE"/>
    <property type="match status" value="1"/>
</dbReference>
<keyword evidence="4" id="KW-1185">Reference proteome</keyword>
<dbReference type="Proteomes" id="UP000237246">
    <property type="component" value="Unassembled WGS sequence"/>
</dbReference>
<dbReference type="OrthoDB" id="72053at2759"/>
<dbReference type="InterPro" id="IPR013766">
    <property type="entry name" value="Thioredoxin_domain"/>
</dbReference>
<sequence>MEQMLSVVFQTSVKIFDVPVENHILLFIPTNSETFNTTYENYKSAAAEFRGKIMFVLVNTNETRNGRIFEYFRIREVDVPAVRILNLTSQAKYKMPADEVTVENVRHFCQSYLDGKAKLHLSSEEIAEDWDKMPVKVLVGQNFNRIVFNRTMTVFVMFYAPWSYDCRKLLPIWDELGEKYQSHEDVIIAKIDITANDVLSVVMDRYPFFRLFPAGPDIQVRSLR</sequence>
<proteinExistence type="inferred from homology"/>
<evidence type="ECO:0000256" key="1">
    <source>
        <dbReference type="ARBA" id="ARBA00006347"/>
    </source>
</evidence>
<comment type="caution">
    <text evidence="3">The sequence shown here is derived from an EMBL/GenBank/DDBJ whole genome shotgun (WGS) entry which is preliminary data.</text>
</comment>
<feature type="domain" description="Thioredoxin" evidence="2">
    <location>
        <begin position="135"/>
        <end position="216"/>
    </location>
</feature>
<gene>
    <name evidence="3" type="ORF">CIB84_011804</name>
</gene>
<dbReference type="EMBL" id="PPHD01041120">
    <property type="protein sequence ID" value="POI24447.1"/>
    <property type="molecule type" value="Genomic_DNA"/>
</dbReference>
<dbReference type="FunFam" id="3.40.30.10:FF:000191">
    <property type="entry name" value="Protein disulfide isomerase like, testis expressed"/>
    <property type="match status" value="1"/>
</dbReference>
<dbReference type="FunFam" id="3.40.30.10:FF:000167">
    <property type="entry name" value="Protein disulfide isomerase like, testis expressed"/>
    <property type="match status" value="1"/>
</dbReference>
<organism evidence="3 4">
    <name type="scientific">Bambusicola thoracicus</name>
    <name type="common">Chinese bamboo-partridge</name>
    <name type="synonym">Perdix thoracica</name>
    <dbReference type="NCBI Taxonomy" id="9083"/>
    <lineage>
        <taxon>Eukaryota</taxon>
        <taxon>Metazoa</taxon>
        <taxon>Chordata</taxon>
        <taxon>Craniata</taxon>
        <taxon>Vertebrata</taxon>
        <taxon>Euteleostomi</taxon>
        <taxon>Archelosauria</taxon>
        <taxon>Archosauria</taxon>
        <taxon>Dinosauria</taxon>
        <taxon>Saurischia</taxon>
        <taxon>Theropoda</taxon>
        <taxon>Coelurosauria</taxon>
        <taxon>Aves</taxon>
        <taxon>Neognathae</taxon>
        <taxon>Galloanserae</taxon>
        <taxon>Galliformes</taxon>
        <taxon>Phasianidae</taxon>
        <taxon>Perdicinae</taxon>
        <taxon>Bambusicola</taxon>
    </lineage>
</organism>
<dbReference type="SUPFAM" id="SSF52833">
    <property type="entry name" value="Thioredoxin-like"/>
    <property type="match status" value="2"/>
</dbReference>
<dbReference type="GO" id="GO:0006457">
    <property type="term" value="P:protein folding"/>
    <property type="evidence" value="ECO:0007669"/>
    <property type="project" value="TreeGrafter"/>
</dbReference>